<reference evidence="8 9" key="1">
    <citation type="journal article" date="2019" name="Nat. Ecol. Evol.">
        <title>Megaphylogeny resolves global patterns of mushroom evolution.</title>
        <authorList>
            <person name="Varga T."/>
            <person name="Krizsan K."/>
            <person name="Foldi C."/>
            <person name="Dima B."/>
            <person name="Sanchez-Garcia M."/>
            <person name="Sanchez-Ramirez S."/>
            <person name="Szollosi G.J."/>
            <person name="Szarkandi J.G."/>
            <person name="Papp V."/>
            <person name="Albert L."/>
            <person name="Andreopoulos W."/>
            <person name="Angelini C."/>
            <person name="Antonin V."/>
            <person name="Barry K.W."/>
            <person name="Bougher N.L."/>
            <person name="Buchanan P."/>
            <person name="Buyck B."/>
            <person name="Bense V."/>
            <person name="Catcheside P."/>
            <person name="Chovatia M."/>
            <person name="Cooper J."/>
            <person name="Damon W."/>
            <person name="Desjardin D."/>
            <person name="Finy P."/>
            <person name="Geml J."/>
            <person name="Haridas S."/>
            <person name="Hughes K."/>
            <person name="Justo A."/>
            <person name="Karasinski D."/>
            <person name="Kautmanova I."/>
            <person name="Kiss B."/>
            <person name="Kocsube S."/>
            <person name="Kotiranta H."/>
            <person name="LaButti K.M."/>
            <person name="Lechner B.E."/>
            <person name="Liimatainen K."/>
            <person name="Lipzen A."/>
            <person name="Lukacs Z."/>
            <person name="Mihaltcheva S."/>
            <person name="Morgado L.N."/>
            <person name="Niskanen T."/>
            <person name="Noordeloos M.E."/>
            <person name="Ohm R.A."/>
            <person name="Ortiz-Santana B."/>
            <person name="Ovrebo C."/>
            <person name="Racz N."/>
            <person name="Riley R."/>
            <person name="Savchenko A."/>
            <person name="Shiryaev A."/>
            <person name="Soop K."/>
            <person name="Spirin V."/>
            <person name="Szebenyi C."/>
            <person name="Tomsovsky M."/>
            <person name="Tulloss R.E."/>
            <person name="Uehling J."/>
            <person name="Grigoriev I.V."/>
            <person name="Vagvolgyi C."/>
            <person name="Papp T."/>
            <person name="Martin F.M."/>
            <person name="Miettinen O."/>
            <person name="Hibbett D.S."/>
            <person name="Nagy L.G."/>
        </authorList>
    </citation>
    <scope>NUCLEOTIDE SEQUENCE [LARGE SCALE GENOMIC DNA]</scope>
    <source>
        <strain evidence="8 9">CBS 962.96</strain>
    </source>
</reference>
<evidence type="ECO:0000256" key="4">
    <source>
        <dbReference type="ARBA" id="ARBA00022827"/>
    </source>
</evidence>
<organism evidence="8 9">
    <name type="scientific">Dendrothele bispora (strain CBS 962.96)</name>
    <dbReference type="NCBI Taxonomy" id="1314807"/>
    <lineage>
        <taxon>Eukaryota</taxon>
        <taxon>Fungi</taxon>
        <taxon>Dikarya</taxon>
        <taxon>Basidiomycota</taxon>
        <taxon>Agaricomycotina</taxon>
        <taxon>Agaricomycetes</taxon>
        <taxon>Agaricomycetidae</taxon>
        <taxon>Agaricales</taxon>
        <taxon>Agaricales incertae sedis</taxon>
        <taxon>Dendrothele</taxon>
    </lineage>
</organism>
<evidence type="ECO:0000313" key="9">
    <source>
        <dbReference type="Proteomes" id="UP000297245"/>
    </source>
</evidence>
<evidence type="ECO:0000256" key="3">
    <source>
        <dbReference type="ARBA" id="ARBA00022630"/>
    </source>
</evidence>
<dbReference type="AlphaFoldDB" id="A0A4S8MQ50"/>
<evidence type="ECO:0008006" key="10">
    <source>
        <dbReference type="Google" id="ProtNLM"/>
    </source>
</evidence>
<dbReference type="PANTHER" id="PTHR43098:SF3">
    <property type="entry name" value="L-ORNITHINE N(5)-MONOOXYGENASE-RELATED"/>
    <property type="match status" value="1"/>
</dbReference>
<dbReference type="SUPFAM" id="SSF51905">
    <property type="entry name" value="FAD/NAD(P)-binding domain"/>
    <property type="match status" value="1"/>
</dbReference>
<evidence type="ECO:0000256" key="5">
    <source>
        <dbReference type="ARBA" id="ARBA00022857"/>
    </source>
</evidence>
<proteinExistence type="inferred from homology"/>
<dbReference type="Proteomes" id="UP000297245">
    <property type="component" value="Unassembled WGS sequence"/>
</dbReference>
<protein>
    <recommendedName>
        <fullName evidence="10">FAD/NAD(P)-binding domain-containing protein</fullName>
    </recommendedName>
</protein>
<dbReference type="PANTHER" id="PTHR43098">
    <property type="entry name" value="L-ORNITHINE N(5)-MONOOXYGENASE-RELATED"/>
    <property type="match status" value="1"/>
</dbReference>
<keyword evidence="5" id="KW-0521">NADP</keyword>
<dbReference type="InterPro" id="IPR036188">
    <property type="entry name" value="FAD/NAD-bd_sf"/>
</dbReference>
<keyword evidence="9" id="KW-1185">Reference proteome</keyword>
<sequence>MINQEANDEVYAFWRNKILARFGDPVMQEKLAPQVAPYPFAAKKPVMDDNYYKVLSQTNVDLVDVRKTPIQEITDKGILTSDGVEYEVDILVIACGFDGATGGITQIDIRGLDDASIKDKWTKGVYTNLGMTTANFPNMFIVYGPQSPSILSNAPTTIEIQCAWITTCIEYLKNNRLTRIEATREAEDKWRDLTMSVAGGGGGE</sequence>
<accession>A0A4S8MQ50</accession>
<evidence type="ECO:0000256" key="7">
    <source>
        <dbReference type="ARBA" id="ARBA00023033"/>
    </source>
</evidence>
<gene>
    <name evidence="8" type="ORF">K435DRAFT_850888</name>
</gene>
<dbReference type="EMBL" id="ML179056">
    <property type="protein sequence ID" value="THV04424.1"/>
    <property type="molecule type" value="Genomic_DNA"/>
</dbReference>
<name>A0A4S8MQ50_DENBC</name>
<dbReference type="GO" id="GO:0004497">
    <property type="term" value="F:monooxygenase activity"/>
    <property type="evidence" value="ECO:0007669"/>
    <property type="project" value="UniProtKB-KW"/>
</dbReference>
<evidence type="ECO:0000256" key="2">
    <source>
        <dbReference type="ARBA" id="ARBA00010139"/>
    </source>
</evidence>
<keyword evidence="3" id="KW-0285">Flavoprotein</keyword>
<keyword evidence="4" id="KW-0274">FAD</keyword>
<comment type="cofactor">
    <cofactor evidence="1">
        <name>FAD</name>
        <dbReference type="ChEBI" id="CHEBI:57692"/>
    </cofactor>
</comment>
<comment type="similarity">
    <text evidence="2">Belongs to the FAD-binding monooxygenase family.</text>
</comment>
<keyword evidence="7" id="KW-0503">Monooxygenase</keyword>
<evidence type="ECO:0000256" key="1">
    <source>
        <dbReference type="ARBA" id="ARBA00001974"/>
    </source>
</evidence>
<dbReference type="OrthoDB" id="66881at2759"/>
<dbReference type="Gene3D" id="3.50.50.60">
    <property type="entry name" value="FAD/NAD(P)-binding domain"/>
    <property type="match status" value="1"/>
</dbReference>
<keyword evidence="6" id="KW-0560">Oxidoreductase</keyword>
<evidence type="ECO:0000313" key="8">
    <source>
        <dbReference type="EMBL" id="THV04424.1"/>
    </source>
</evidence>
<dbReference type="InterPro" id="IPR050775">
    <property type="entry name" value="FAD-binding_Monooxygenases"/>
</dbReference>
<evidence type="ECO:0000256" key="6">
    <source>
        <dbReference type="ARBA" id="ARBA00023002"/>
    </source>
</evidence>